<dbReference type="EMBL" id="CP010086">
    <property type="protein sequence ID" value="AJG98359.1"/>
    <property type="molecule type" value="Genomic_DNA"/>
</dbReference>
<dbReference type="PANTHER" id="PTHR10472:SF5">
    <property type="entry name" value="D-AMINOACYL-TRNA DEACYLASE 1"/>
    <property type="match status" value="1"/>
</dbReference>
<dbReference type="SUPFAM" id="SSF69500">
    <property type="entry name" value="DTD-like"/>
    <property type="match status" value="1"/>
</dbReference>
<name>A0A0B5Q844_CLOBE</name>
<evidence type="ECO:0000256" key="1">
    <source>
        <dbReference type="ARBA" id="ARBA00009673"/>
    </source>
</evidence>
<comment type="subunit">
    <text evidence="4">Homodimer.</text>
</comment>
<accession>A0A0B5Q844</accession>
<dbReference type="FunFam" id="3.50.80.10:FF:000001">
    <property type="entry name" value="D-aminoacyl-tRNA deacylase"/>
    <property type="match status" value="1"/>
</dbReference>
<dbReference type="GO" id="GO:0005737">
    <property type="term" value="C:cytoplasm"/>
    <property type="evidence" value="ECO:0007669"/>
    <property type="project" value="UniProtKB-SubCell"/>
</dbReference>
<organism evidence="5 6">
    <name type="scientific">Clostridium beijerinckii</name>
    <name type="common">Clostridium MP</name>
    <dbReference type="NCBI Taxonomy" id="1520"/>
    <lineage>
        <taxon>Bacteria</taxon>
        <taxon>Bacillati</taxon>
        <taxon>Bacillota</taxon>
        <taxon>Clostridia</taxon>
        <taxon>Eubacteriales</taxon>
        <taxon>Clostridiaceae</taxon>
        <taxon>Clostridium</taxon>
    </lineage>
</organism>
<reference evidence="6" key="1">
    <citation type="submission" date="2014-12" db="EMBL/GenBank/DDBJ databases">
        <title>Genome sequence of Clostridium beijerinckii strain 59B.</title>
        <authorList>
            <person name="Little G.T."/>
            <person name="Minton N.P."/>
        </authorList>
    </citation>
    <scope>NUCLEOTIDE SEQUENCE [LARGE SCALE GENOMIC DNA]</scope>
    <source>
        <strain evidence="6">59B</strain>
    </source>
</reference>
<dbReference type="GO" id="GO:0000049">
    <property type="term" value="F:tRNA binding"/>
    <property type="evidence" value="ECO:0007669"/>
    <property type="project" value="UniProtKB-UniRule"/>
</dbReference>
<dbReference type="EC" id="3.1.1.-" evidence="4"/>
<keyword evidence="4" id="KW-0694">RNA-binding</keyword>
<comment type="domain">
    <text evidence="4">A Gly-cisPro motif from one monomer fits into the active site of the other monomer to allow specific chiral rejection of L-amino acids.</text>
</comment>
<dbReference type="GO" id="GO:0106026">
    <property type="term" value="F:Gly-tRNA(Ala) deacylase activity"/>
    <property type="evidence" value="ECO:0007669"/>
    <property type="project" value="UniProtKB-UniRule"/>
</dbReference>
<dbReference type="OrthoDB" id="9801395at2"/>
<keyword evidence="4" id="KW-0963">Cytoplasm</keyword>
<proteinExistence type="inferred from homology"/>
<comment type="similarity">
    <text evidence="1 4">Belongs to the DTD family.</text>
</comment>
<dbReference type="AlphaFoldDB" id="A0A0B5Q844"/>
<protein>
    <recommendedName>
        <fullName evidence="4">D-aminoacyl-tRNA deacylase</fullName>
        <shortName evidence="4">DTD</shortName>
        <ecNumber evidence="4">3.1.1.96</ecNumber>
    </recommendedName>
    <alternativeName>
        <fullName evidence="4">Gly-tRNA(Ala) deacylase</fullName>
        <ecNumber evidence="4">3.1.1.-</ecNumber>
    </alternativeName>
</protein>
<dbReference type="EC" id="3.1.1.96" evidence="4"/>
<dbReference type="GO" id="GO:0043908">
    <property type="term" value="F:Ser(Gly)-tRNA(Ala) hydrolase activity"/>
    <property type="evidence" value="ECO:0007669"/>
    <property type="project" value="UniProtKB-UniRule"/>
</dbReference>
<dbReference type="KEGG" id="cbei:LF65_01756"/>
<keyword evidence="2 4" id="KW-0820">tRNA-binding</keyword>
<evidence type="ECO:0000256" key="4">
    <source>
        <dbReference type="HAMAP-Rule" id="MF_00518"/>
    </source>
</evidence>
<evidence type="ECO:0000313" key="5">
    <source>
        <dbReference type="EMBL" id="AJG98359.1"/>
    </source>
</evidence>
<evidence type="ECO:0000256" key="2">
    <source>
        <dbReference type="ARBA" id="ARBA00022555"/>
    </source>
</evidence>
<dbReference type="Proteomes" id="UP000031866">
    <property type="component" value="Chromosome"/>
</dbReference>
<dbReference type="GO" id="GO:0051500">
    <property type="term" value="F:D-tyrosyl-tRNA(Tyr) deacylase activity"/>
    <property type="evidence" value="ECO:0007669"/>
    <property type="project" value="TreeGrafter"/>
</dbReference>
<dbReference type="RefSeq" id="WP_041895685.1">
    <property type="nucleotide sequence ID" value="NZ_CP010086.2"/>
</dbReference>
<dbReference type="HAMAP" id="MF_00518">
    <property type="entry name" value="Deacylase_Dtd"/>
    <property type="match status" value="1"/>
</dbReference>
<keyword evidence="3 4" id="KW-0378">Hydrolase</keyword>
<dbReference type="STRING" id="1520.LF65_01756"/>
<comment type="subcellular location">
    <subcellularLocation>
        <location evidence="4">Cytoplasm</location>
    </subcellularLocation>
</comment>
<dbReference type="PANTHER" id="PTHR10472">
    <property type="entry name" value="D-TYROSYL-TRNA TYR DEACYLASE"/>
    <property type="match status" value="1"/>
</dbReference>
<dbReference type="InterPro" id="IPR003732">
    <property type="entry name" value="Daa-tRNA_deacyls_DTD"/>
</dbReference>
<dbReference type="GO" id="GO:0019478">
    <property type="term" value="P:D-amino acid catabolic process"/>
    <property type="evidence" value="ECO:0007669"/>
    <property type="project" value="UniProtKB-UniRule"/>
</dbReference>
<sequence>MRAVVQRVSSSSVCVDGDIIGEIGVGFNVLIGISKDDTFEDLKYIKDKIINLRVFHDENDKMNLSLLDIKGEILVISQFTLYGDCRKGRRPNFMEAQGGEEAKKLYEEFLDLLKTSNLKVECGEFGADMKVEINNDGPVTILLDSKRNF</sequence>
<dbReference type="Pfam" id="PF02580">
    <property type="entry name" value="Tyr_Deacylase"/>
    <property type="match status" value="1"/>
</dbReference>
<evidence type="ECO:0000256" key="3">
    <source>
        <dbReference type="ARBA" id="ARBA00022801"/>
    </source>
</evidence>
<evidence type="ECO:0000313" key="6">
    <source>
        <dbReference type="Proteomes" id="UP000031866"/>
    </source>
</evidence>
<gene>
    <name evidence="4" type="primary">dtd</name>
    <name evidence="5" type="ORF">LF65_01756</name>
</gene>
<comment type="function">
    <text evidence="4">An aminoacyl-tRNA editing enzyme that deacylates mischarged D-aminoacyl-tRNAs. Also deacylates mischarged glycyl-tRNA(Ala), protecting cells against glycine mischarging by AlaRS. Acts via tRNA-based rather than protein-based catalysis; rejects L-amino acids rather than detecting D-amino acids in the active site. By recycling D-aminoacyl-tRNA to D-amino acids and free tRNA molecules, this enzyme counteracts the toxicity associated with the formation of D-aminoacyl-tRNA entities in vivo and helps enforce protein L-homochirality.</text>
</comment>
<dbReference type="NCBIfam" id="TIGR00256">
    <property type="entry name" value="D-aminoacyl-tRNA deacylase"/>
    <property type="match status" value="1"/>
</dbReference>
<feature type="short sequence motif" description="Gly-cisPro motif, important for rejection of L-amino acids" evidence="4">
    <location>
        <begin position="137"/>
        <end position="138"/>
    </location>
</feature>
<comment type="catalytic activity">
    <reaction evidence="4">
        <text>glycyl-tRNA(Ala) + H2O = tRNA(Ala) + glycine + H(+)</text>
        <dbReference type="Rhea" id="RHEA:53744"/>
        <dbReference type="Rhea" id="RHEA-COMP:9657"/>
        <dbReference type="Rhea" id="RHEA-COMP:13640"/>
        <dbReference type="ChEBI" id="CHEBI:15377"/>
        <dbReference type="ChEBI" id="CHEBI:15378"/>
        <dbReference type="ChEBI" id="CHEBI:57305"/>
        <dbReference type="ChEBI" id="CHEBI:78442"/>
        <dbReference type="ChEBI" id="CHEBI:78522"/>
    </reaction>
</comment>
<dbReference type="InterPro" id="IPR023509">
    <property type="entry name" value="DTD-like_sf"/>
</dbReference>
<dbReference type="Gene3D" id="3.50.80.10">
    <property type="entry name" value="D-tyrosyl-tRNA(Tyr) deacylase"/>
    <property type="match status" value="1"/>
</dbReference>
<comment type="catalytic activity">
    <reaction evidence="4">
        <text>a D-aminoacyl-tRNA + H2O = a tRNA + a D-alpha-amino acid + H(+)</text>
        <dbReference type="Rhea" id="RHEA:13953"/>
        <dbReference type="Rhea" id="RHEA-COMP:10123"/>
        <dbReference type="Rhea" id="RHEA-COMP:10124"/>
        <dbReference type="ChEBI" id="CHEBI:15377"/>
        <dbReference type="ChEBI" id="CHEBI:15378"/>
        <dbReference type="ChEBI" id="CHEBI:59871"/>
        <dbReference type="ChEBI" id="CHEBI:78442"/>
        <dbReference type="ChEBI" id="CHEBI:79333"/>
        <dbReference type="EC" id="3.1.1.96"/>
    </reaction>
</comment>